<feature type="region of interest" description="Disordered" evidence="11">
    <location>
        <begin position="443"/>
        <end position="514"/>
    </location>
</feature>
<dbReference type="GeneID" id="63827491"/>
<evidence type="ECO:0000256" key="8">
    <source>
        <dbReference type="ARBA" id="ARBA00023211"/>
    </source>
</evidence>
<evidence type="ECO:0000313" key="14">
    <source>
        <dbReference type="Proteomes" id="UP000076871"/>
    </source>
</evidence>
<keyword evidence="6 10" id="KW-0378">Hydrolase</keyword>
<dbReference type="Pfam" id="PF00481">
    <property type="entry name" value="PP2C"/>
    <property type="match status" value="1"/>
</dbReference>
<dbReference type="InterPro" id="IPR015655">
    <property type="entry name" value="PP2C"/>
</dbReference>
<comment type="cofactor">
    <cofactor evidence="1">
        <name>Mn(2+)</name>
        <dbReference type="ChEBI" id="CHEBI:29035"/>
    </cofactor>
</comment>
<organism evidence="13 14">
    <name type="scientific">Laetiporus sulphureus 93-53</name>
    <dbReference type="NCBI Taxonomy" id="1314785"/>
    <lineage>
        <taxon>Eukaryota</taxon>
        <taxon>Fungi</taxon>
        <taxon>Dikarya</taxon>
        <taxon>Basidiomycota</taxon>
        <taxon>Agaricomycotina</taxon>
        <taxon>Agaricomycetes</taxon>
        <taxon>Polyporales</taxon>
        <taxon>Laetiporus</taxon>
    </lineage>
</organism>
<evidence type="ECO:0000313" key="13">
    <source>
        <dbReference type="EMBL" id="KZT12047.1"/>
    </source>
</evidence>
<dbReference type="Proteomes" id="UP000076871">
    <property type="component" value="Unassembled WGS sequence"/>
</dbReference>
<keyword evidence="5" id="KW-0479">Metal-binding</keyword>
<sequence length="514" mass="56034">MGQTLSFPATDKSTEQGGNHIFHYGVSEMQGWRYSMEDVHTVVLNLDEGRSESNAFFAVYDGHGGGGASKYAGEHVHKRLIDTEAYQRGDYRAALKTAFLKTDEDMRTDPTFKRDGSGCTAVAALATTDGRVYVANAGDSRSVLSVKGGAEQLSFDHKPTNEPEKNRITAAGGYVSYGRVNGNLALARALGDFDYKKNDSLSAEAQIITGDPEIIEHDVTEEDEFFIVACDGIWDCLTSQQAVNVVRILVSQGKQLTEICEEICDLCMAPDTQGGNGIGCDNMTLMIVAILHGRTVQEWADWITDRVKENYGYPTPHEVPQLYSQSRINSFKARKASHDELMRRRRESGNKANMDDFDEVEAGAAFRALAHRVLGGTGGMTFNSINNAEPLMFDNENEDDEDSYVETPTGPSLHAEDNEFTSVIFGKRDETKSLKEQLDELEMDGDLDGDRDVSSDDTHSSSSKLQGEAPPSPAPTTNGDAHPKESSPKPQGDAPSGAVKAEGLLDTSESPFNV</sequence>
<dbReference type="CDD" id="cd00143">
    <property type="entry name" value="PP2Cc"/>
    <property type="match status" value="1"/>
</dbReference>
<feature type="compositionally biased region" description="Acidic residues" evidence="11">
    <location>
        <begin position="395"/>
        <end position="404"/>
    </location>
</feature>
<dbReference type="FunFam" id="3.60.40.10:FF:000016">
    <property type="entry name" value="Protein phosphatase 2C"/>
    <property type="match status" value="1"/>
</dbReference>
<evidence type="ECO:0000256" key="4">
    <source>
        <dbReference type="ARBA" id="ARBA00013081"/>
    </source>
</evidence>
<dbReference type="FunCoup" id="A0A165HQD8">
    <property type="interactions" value="928"/>
</dbReference>
<dbReference type="InterPro" id="IPR000222">
    <property type="entry name" value="PP2C_BS"/>
</dbReference>
<evidence type="ECO:0000256" key="5">
    <source>
        <dbReference type="ARBA" id="ARBA00022723"/>
    </source>
</evidence>
<dbReference type="EC" id="3.1.3.16" evidence="4"/>
<dbReference type="InterPro" id="IPR036457">
    <property type="entry name" value="PPM-type-like_dom_sf"/>
</dbReference>
<dbReference type="PROSITE" id="PS51746">
    <property type="entry name" value="PPM_2"/>
    <property type="match status" value="1"/>
</dbReference>
<comment type="similarity">
    <text evidence="3 10">Belongs to the PP2C family.</text>
</comment>
<accession>A0A165HQD8</accession>
<feature type="domain" description="PPM-type phosphatase" evidence="12">
    <location>
        <begin position="23"/>
        <end position="290"/>
    </location>
</feature>
<dbReference type="SMART" id="SM00332">
    <property type="entry name" value="PP2Cc"/>
    <property type="match status" value="1"/>
</dbReference>
<evidence type="ECO:0000256" key="11">
    <source>
        <dbReference type="SAM" id="MobiDB-lite"/>
    </source>
</evidence>
<dbReference type="Gene3D" id="3.60.40.10">
    <property type="entry name" value="PPM-type phosphatase domain"/>
    <property type="match status" value="1"/>
</dbReference>
<keyword evidence="8" id="KW-0464">Manganese</keyword>
<dbReference type="SUPFAM" id="SSF81606">
    <property type="entry name" value="PP2C-like"/>
    <property type="match status" value="1"/>
</dbReference>
<comment type="cofactor">
    <cofactor evidence="2">
        <name>Mg(2+)</name>
        <dbReference type="ChEBI" id="CHEBI:18420"/>
    </cofactor>
</comment>
<dbReference type="PROSITE" id="PS01032">
    <property type="entry name" value="PPM_1"/>
    <property type="match status" value="1"/>
</dbReference>
<evidence type="ECO:0000256" key="2">
    <source>
        <dbReference type="ARBA" id="ARBA00001946"/>
    </source>
</evidence>
<dbReference type="PANTHER" id="PTHR13832:SF565">
    <property type="entry name" value="AT28366P-RELATED"/>
    <property type="match status" value="1"/>
</dbReference>
<dbReference type="PANTHER" id="PTHR13832">
    <property type="entry name" value="PROTEIN PHOSPHATASE 2C"/>
    <property type="match status" value="1"/>
</dbReference>
<proteinExistence type="inferred from homology"/>
<keyword evidence="7 10" id="KW-0904">Protein phosphatase</keyword>
<name>A0A165HQD8_9APHY</name>
<dbReference type="AlphaFoldDB" id="A0A165HQD8"/>
<evidence type="ECO:0000256" key="9">
    <source>
        <dbReference type="ARBA" id="ARBA00048832"/>
    </source>
</evidence>
<dbReference type="GO" id="GO:0046872">
    <property type="term" value="F:metal ion binding"/>
    <property type="evidence" value="ECO:0007669"/>
    <property type="project" value="UniProtKB-KW"/>
</dbReference>
<evidence type="ECO:0000256" key="10">
    <source>
        <dbReference type="RuleBase" id="RU003465"/>
    </source>
</evidence>
<keyword evidence="14" id="KW-1185">Reference proteome</keyword>
<dbReference type="EMBL" id="KV427606">
    <property type="protein sequence ID" value="KZT12047.1"/>
    <property type="molecule type" value="Genomic_DNA"/>
</dbReference>
<evidence type="ECO:0000256" key="1">
    <source>
        <dbReference type="ARBA" id="ARBA00001936"/>
    </source>
</evidence>
<dbReference type="RefSeq" id="XP_040769695.1">
    <property type="nucleotide sequence ID" value="XM_040910462.1"/>
</dbReference>
<dbReference type="InParanoid" id="A0A165HQD8"/>
<evidence type="ECO:0000256" key="6">
    <source>
        <dbReference type="ARBA" id="ARBA00022801"/>
    </source>
</evidence>
<dbReference type="OrthoDB" id="10264738at2759"/>
<reference evidence="13 14" key="1">
    <citation type="journal article" date="2016" name="Mol. Biol. Evol.">
        <title>Comparative Genomics of Early-Diverging Mushroom-Forming Fungi Provides Insights into the Origins of Lignocellulose Decay Capabilities.</title>
        <authorList>
            <person name="Nagy L.G."/>
            <person name="Riley R."/>
            <person name="Tritt A."/>
            <person name="Adam C."/>
            <person name="Daum C."/>
            <person name="Floudas D."/>
            <person name="Sun H."/>
            <person name="Yadav J.S."/>
            <person name="Pangilinan J."/>
            <person name="Larsson K.H."/>
            <person name="Matsuura K."/>
            <person name="Barry K."/>
            <person name="Labutti K."/>
            <person name="Kuo R."/>
            <person name="Ohm R.A."/>
            <person name="Bhattacharya S.S."/>
            <person name="Shirouzu T."/>
            <person name="Yoshinaga Y."/>
            <person name="Martin F.M."/>
            <person name="Grigoriev I.V."/>
            <person name="Hibbett D.S."/>
        </authorList>
    </citation>
    <scope>NUCLEOTIDE SEQUENCE [LARGE SCALE GENOMIC DNA]</scope>
    <source>
        <strain evidence="13 14">93-53</strain>
    </source>
</reference>
<comment type="catalytic activity">
    <reaction evidence="9">
        <text>O-phospho-L-threonyl-[protein] + H2O = L-threonyl-[protein] + phosphate</text>
        <dbReference type="Rhea" id="RHEA:47004"/>
        <dbReference type="Rhea" id="RHEA-COMP:11060"/>
        <dbReference type="Rhea" id="RHEA-COMP:11605"/>
        <dbReference type="ChEBI" id="CHEBI:15377"/>
        <dbReference type="ChEBI" id="CHEBI:30013"/>
        <dbReference type="ChEBI" id="CHEBI:43474"/>
        <dbReference type="ChEBI" id="CHEBI:61977"/>
        <dbReference type="EC" id="3.1.3.16"/>
    </reaction>
    <physiologicalReaction direction="left-to-right" evidence="9">
        <dbReference type="Rhea" id="RHEA:47005"/>
    </physiologicalReaction>
</comment>
<dbReference type="STRING" id="1314785.A0A165HQD8"/>
<evidence type="ECO:0000256" key="7">
    <source>
        <dbReference type="ARBA" id="ARBA00022912"/>
    </source>
</evidence>
<dbReference type="GO" id="GO:0004722">
    <property type="term" value="F:protein serine/threonine phosphatase activity"/>
    <property type="evidence" value="ECO:0007669"/>
    <property type="project" value="UniProtKB-EC"/>
</dbReference>
<feature type="region of interest" description="Disordered" evidence="11">
    <location>
        <begin position="392"/>
        <end position="424"/>
    </location>
</feature>
<gene>
    <name evidence="13" type="ORF">LAESUDRAFT_733917</name>
</gene>
<evidence type="ECO:0000259" key="12">
    <source>
        <dbReference type="PROSITE" id="PS51746"/>
    </source>
</evidence>
<evidence type="ECO:0000256" key="3">
    <source>
        <dbReference type="ARBA" id="ARBA00006702"/>
    </source>
</evidence>
<protein>
    <recommendedName>
        <fullName evidence="4">protein-serine/threonine phosphatase</fullName>
        <ecNumber evidence="4">3.1.3.16</ecNumber>
    </recommendedName>
</protein>
<feature type="compositionally biased region" description="Basic and acidic residues" evidence="11">
    <location>
        <begin position="448"/>
        <end position="459"/>
    </location>
</feature>
<dbReference type="InterPro" id="IPR001932">
    <property type="entry name" value="PPM-type_phosphatase-like_dom"/>
</dbReference>